<dbReference type="InterPro" id="IPR033891">
    <property type="entry name" value="TTC38"/>
</dbReference>
<dbReference type="AlphaFoldDB" id="A0A7J6KLT0"/>
<keyword evidence="2" id="KW-0802">TPR repeat</keyword>
<organism evidence="3 4">
    <name type="scientific">Perkinsus olseni</name>
    <name type="common">Perkinsus atlanticus</name>
    <dbReference type="NCBI Taxonomy" id="32597"/>
    <lineage>
        <taxon>Eukaryota</taxon>
        <taxon>Sar</taxon>
        <taxon>Alveolata</taxon>
        <taxon>Perkinsozoa</taxon>
        <taxon>Perkinsea</taxon>
        <taxon>Perkinsida</taxon>
        <taxon>Perkinsidae</taxon>
        <taxon>Perkinsus</taxon>
    </lineage>
</organism>
<dbReference type="PANTHER" id="PTHR16263:SF4">
    <property type="entry name" value="TETRATRICOPEPTIDE REPEAT PROTEIN 38"/>
    <property type="match status" value="1"/>
</dbReference>
<evidence type="ECO:0000313" key="3">
    <source>
        <dbReference type="EMBL" id="KAF4648223.1"/>
    </source>
</evidence>
<dbReference type="OrthoDB" id="411507at2759"/>
<evidence type="ECO:0000256" key="2">
    <source>
        <dbReference type="ARBA" id="ARBA00022803"/>
    </source>
</evidence>
<comment type="caution">
    <text evidence="3">The sequence shown here is derived from an EMBL/GenBank/DDBJ whole genome shotgun (WGS) entry which is preliminary data.</text>
</comment>
<keyword evidence="1" id="KW-0677">Repeat</keyword>
<proteinExistence type="predicted"/>
<name>A0A7J6KLT0_PEROL</name>
<feature type="non-terminal residue" evidence="3">
    <location>
        <position position="1"/>
    </location>
</feature>
<evidence type="ECO:0008006" key="5">
    <source>
        <dbReference type="Google" id="ProtNLM"/>
    </source>
</evidence>
<accession>A0A7J6KLT0</accession>
<dbReference type="EMBL" id="JABAHT010001891">
    <property type="protein sequence ID" value="KAF4648223.1"/>
    <property type="molecule type" value="Genomic_DNA"/>
</dbReference>
<sequence length="274" mass="30860">MKNLDISSAIQSYKHAVLAYLNFGHWSKIVPVAQKAVESPHADVMVGVVLGSLNSNHACSEILLKNTITAGLLAVDYFAWSRQSNRVREMLSTVERLLADESGRGCPEYISSLLKAYQSCIMAGDYETAYGHFYRSWETGPDADDLFPLKRAQVMALKCGRSDLVYDAIAEIYKNRGSCLSTIPFLSAMVSFGLEQIGDYEAAERVARDGYACEGATADDIWLDHAVIHSLYFQGPKRQQDALDFFRDHHESWNARQESLIPFIYTHCFWHWAL</sequence>
<gene>
    <name evidence="3" type="ORF">FOZ61_002988</name>
</gene>
<dbReference type="PANTHER" id="PTHR16263">
    <property type="entry name" value="TETRATRICOPEPTIDE REPEAT PROTEIN 38"/>
    <property type="match status" value="1"/>
</dbReference>
<reference evidence="3 4" key="1">
    <citation type="submission" date="2020-04" db="EMBL/GenBank/DDBJ databases">
        <title>Perkinsus olseni comparative genomics.</title>
        <authorList>
            <person name="Bogema D.R."/>
        </authorList>
    </citation>
    <scope>NUCLEOTIDE SEQUENCE [LARGE SCALE GENOMIC DNA]</scope>
    <source>
        <strain evidence="3">ATCC PRA-179</strain>
    </source>
</reference>
<evidence type="ECO:0000256" key="1">
    <source>
        <dbReference type="ARBA" id="ARBA00022737"/>
    </source>
</evidence>
<protein>
    <recommendedName>
        <fullName evidence="5">Tetratricopeptide repeat protein 38</fullName>
    </recommendedName>
</protein>
<dbReference type="Proteomes" id="UP000570595">
    <property type="component" value="Unassembled WGS sequence"/>
</dbReference>
<evidence type="ECO:0000313" key="4">
    <source>
        <dbReference type="Proteomes" id="UP000570595"/>
    </source>
</evidence>